<dbReference type="Proteomes" id="UP000188268">
    <property type="component" value="Unassembled WGS sequence"/>
</dbReference>
<protein>
    <submittedName>
        <fullName evidence="1">Uncharacterized protein</fullName>
    </submittedName>
</protein>
<dbReference type="EMBL" id="AWWV01016477">
    <property type="protein sequence ID" value="OMO49454.1"/>
    <property type="molecule type" value="Genomic_DNA"/>
</dbReference>
<sequence length="53" mass="6331">MKHRSLTALAKEHDLETSEKIIKSWKWRQLYIASLEEELAAANRDKEEDYVQK</sequence>
<proteinExistence type="predicted"/>
<comment type="caution">
    <text evidence="1">The sequence shown here is derived from an EMBL/GenBank/DDBJ whole genome shotgun (WGS) entry which is preliminary data.</text>
</comment>
<accession>A0A1R3FUD8</accession>
<dbReference type="Gramene" id="OMO49454">
    <property type="protein sequence ID" value="OMO49454"/>
    <property type="gene ID" value="CCACVL1_30997"/>
</dbReference>
<evidence type="ECO:0000313" key="2">
    <source>
        <dbReference type="Proteomes" id="UP000188268"/>
    </source>
</evidence>
<gene>
    <name evidence="1" type="ORF">CCACVL1_30997</name>
</gene>
<organism evidence="1 2">
    <name type="scientific">Corchorus capsularis</name>
    <name type="common">Jute</name>
    <dbReference type="NCBI Taxonomy" id="210143"/>
    <lineage>
        <taxon>Eukaryota</taxon>
        <taxon>Viridiplantae</taxon>
        <taxon>Streptophyta</taxon>
        <taxon>Embryophyta</taxon>
        <taxon>Tracheophyta</taxon>
        <taxon>Spermatophyta</taxon>
        <taxon>Magnoliopsida</taxon>
        <taxon>eudicotyledons</taxon>
        <taxon>Gunneridae</taxon>
        <taxon>Pentapetalae</taxon>
        <taxon>rosids</taxon>
        <taxon>malvids</taxon>
        <taxon>Malvales</taxon>
        <taxon>Malvaceae</taxon>
        <taxon>Grewioideae</taxon>
        <taxon>Apeibeae</taxon>
        <taxon>Corchorus</taxon>
    </lineage>
</organism>
<dbReference type="AlphaFoldDB" id="A0A1R3FUD8"/>
<name>A0A1R3FUD8_COCAP</name>
<keyword evidence="2" id="KW-1185">Reference proteome</keyword>
<reference evidence="1 2" key="1">
    <citation type="submission" date="2013-09" db="EMBL/GenBank/DDBJ databases">
        <title>Corchorus capsularis genome sequencing.</title>
        <authorList>
            <person name="Alam M."/>
            <person name="Haque M.S."/>
            <person name="Islam M.S."/>
            <person name="Emdad E.M."/>
            <person name="Islam M.M."/>
            <person name="Ahmed B."/>
            <person name="Halim A."/>
            <person name="Hossen Q.M.M."/>
            <person name="Hossain M.Z."/>
            <person name="Ahmed R."/>
            <person name="Khan M.M."/>
            <person name="Islam R."/>
            <person name="Rashid M.M."/>
            <person name="Khan S.A."/>
            <person name="Rahman M.S."/>
            <person name="Alam M."/>
        </authorList>
    </citation>
    <scope>NUCLEOTIDE SEQUENCE [LARGE SCALE GENOMIC DNA]</scope>
    <source>
        <strain evidence="2">cv. CVL-1</strain>
        <tissue evidence="1">Whole seedling</tissue>
    </source>
</reference>
<evidence type="ECO:0000313" key="1">
    <source>
        <dbReference type="EMBL" id="OMO49454.1"/>
    </source>
</evidence>